<keyword evidence="2" id="KW-0472">Membrane</keyword>
<organism evidence="3 4">
    <name type="scientific">Coemansia guatemalensis</name>
    <dbReference type="NCBI Taxonomy" id="2761395"/>
    <lineage>
        <taxon>Eukaryota</taxon>
        <taxon>Fungi</taxon>
        <taxon>Fungi incertae sedis</taxon>
        <taxon>Zoopagomycota</taxon>
        <taxon>Kickxellomycotina</taxon>
        <taxon>Kickxellomycetes</taxon>
        <taxon>Kickxellales</taxon>
        <taxon>Kickxellaceae</taxon>
        <taxon>Coemansia</taxon>
    </lineage>
</organism>
<evidence type="ECO:0000256" key="1">
    <source>
        <dbReference type="SAM" id="MobiDB-lite"/>
    </source>
</evidence>
<evidence type="ECO:0000313" key="4">
    <source>
        <dbReference type="Proteomes" id="UP001140094"/>
    </source>
</evidence>
<keyword evidence="2" id="KW-1133">Transmembrane helix</keyword>
<protein>
    <submittedName>
        <fullName evidence="3">Uncharacterized protein</fullName>
    </submittedName>
</protein>
<dbReference type="Proteomes" id="UP001140094">
    <property type="component" value="Unassembled WGS sequence"/>
</dbReference>
<feature type="region of interest" description="Disordered" evidence="1">
    <location>
        <begin position="236"/>
        <end position="262"/>
    </location>
</feature>
<dbReference type="EMBL" id="JANBUO010002666">
    <property type="protein sequence ID" value="KAJ2794067.1"/>
    <property type="molecule type" value="Genomic_DNA"/>
</dbReference>
<dbReference type="AlphaFoldDB" id="A0A9W8HPZ8"/>
<accession>A0A9W8HPZ8</accession>
<proteinExistence type="predicted"/>
<keyword evidence="4" id="KW-1185">Reference proteome</keyword>
<dbReference type="OrthoDB" id="5548522at2759"/>
<feature type="transmembrane region" description="Helical" evidence="2">
    <location>
        <begin position="47"/>
        <end position="68"/>
    </location>
</feature>
<name>A0A9W8HPZ8_9FUNG</name>
<reference evidence="3" key="1">
    <citation type="submission" date="2022-07" db="EMBL/GenBank/DDBJ databases">
        <title>Phylogenomic reconstructions and comparative analyses of Kickxellomycotina fungi.</title>
        <authorList>
            <person name="Reynolds N.K."/>
            <person name="Stajich J.E."/>
            <person name="Barry K."/>
            <person name="Grigoriev I.V."/>
            <person name="Crous P."/>
            <person name="Smith M.E."/>
        </authorList>
    </citation>
    <scope>NUCLEOTIDE SEQUENCE</scope>
    <source>
        <strain evidence="3">NRRL 1565</strain>
    </source>
</reference>
<feature type="compositionally biased region" description="Basic and acidic residues" evidence="1">
    <location>
        <begin position="253"/>
        <end position="262"/>
    </location>
</feature>
<evidence type="ECO:0000313" key="3">
    <source>
        <dbReference type="EMBL" id="KAJ2794067.1"/>
    </source>
</evidence>
<gene>
    <name evidence="3" type="ORF">H4R20_006348</name>
</gene>
<comment type="caution">
    <text evidence="3">The sequence shown here is derived from an EMBL/GenBank/DDBJ whole genome shotgun (WGS) entry which is preliminary data.</text>
</comment>
<keyword evidence="2" id="KW-0812">Transmembrane</keyword>
<sequence length="262" mass="29867">MEPVDICYYTAGYKASLFAMVWATWFIVAFLNWKIRNIKSAFNESRESLIACVTVFAVLAFTTIMHYTSPEFALNAKLRILTTSFDHLATNVFWWTIMGVPMFKCLVCKQQYLGLWLDKLREDGLQRKYDISSAGASKRSVSLIRQQNYYLMPGELELFGTEGVYQDADGQPRLEQRQQAQLLDANNPFFDPVFGVYKPAADEKQANTAGASSLEMPAAVAYGYNDASNLIPIPKPFDSRRYSKGKDRRKSFIKTEKSNGFW</sequence>
<evidence type="ECO:0000256" key="2">
    <source>
        <dbReference type="SAM" id="Phobius"/>
    </source>
</evidence>
<feature type="transmembrane region" description="Helical" evidence="2">
    <location>
        <begin position="15"/>
        <end position="35"/>
    </location>
</feature>